<keyword evidence="2" id="KW-1185">Reference proteome</keyword>
<sequence length="378" mass="42284">MEYCLTLCFPKPNPASPNPDFKSKDQWNRIKSTKMDVCAQICQHYLLRDDVPDVEFINGKPVFPKLKPSKGMKTRKILIYSEFPSMTSLLVKVLKIYAVECLTIDGNDSFDNRANVIAAFQQDGGPRVLIFSSVGTVGLNLSIADVVIFFDQPWSAQDEHQIHGRAHRQPQSKVIIVIHLLANDSSDIITYNISRGKEHLFDAFTNRQLGQDLTDSLCGKSIIIDESEDSATVAEEVEGSKTRRQAKGSKVKAKHALQVEQNKPMKAKGMYEYSTKVLATDEGNSEVVEKRVPQNTNNNEEADRDNNSIYLEGNRNWVGTTEQDKEIYSSGAQVDDTDASVAQSFIDKTDSGQNSRVETDDTDRDGFRDEPRYSSAAD</sequence>
<accession>A0ACC1TGH5</accession>
<name>A0ACC1TGH5_9AGAR</name>
<evidence type="ECO:0000313" key="2">
    <source>
        <dbReference type="Proteomes" id="UP001163835"/>
    </source>
</evidence>
<dbReference type="EMBL" id="MU796795">
    <property type="protein sequence ID" value="KAJ3803777.1"/>
    <property type="molecule type" value="Genomic_DNA"/>
</dbReference>
<organism evidence="1 2">
    <name type="scientific">Lentinula aff. lateritia</name>
    <dbReference type="NCBI Taxonomy" id="2804960"/>
    <lineage>
        <taxon>Eukaryota</taxon>
        <taxon>Fungi</taxon>
        <taxon>Dikarya</taxon>
        <taxon>Basidiomycota</taxon>
        <taxon>Agaricomycotina</taxon>
        <taxon>Agaricomycetes</taxon>
        <taxon>Agaricomycetidae</taxon>
        <taxon>Agaricales</taxon>
        <taxon>Marasmiineae</taxon>
        <taxon>Omphalotaceae</taxon>
        <taxon>Lentinula</taxon>
    </lineage>
</organism>
<keyword evidence="1" id="KW-0378">Hydrolase</keyword>
<reference evidence="1" key="1">
    <citation type="submission" date="2022-09" db="EMBL/GenBank/DDBJ databases">
        <title>A Global Phylogenomic Analysis of the Shiitake Genus Lentinula.</title>
        <authorList>
            <consortium name="DOE Joint Genome Institute"/>
            <person name="Sierra-Patev S."/>
            <person name="Min B."/>
            <person name="Naranjo-Ortiz M."/>
            <person name="Looney B."/>
            <person name="Konkel Z."/>
            <person name="Slot J.C."/>
            <person name="Sakamoto Y."/>
            <person name="Steenwyk J.L."/>
            <person name="Rokas A."/>
            <person name="Carro J."/>
            <person name="Camarero S."/>
            <person name="Ferreira P."/>
            <person name="Molpeceres G."/>
            <person name="Ruiz-Duenas F.J."/>
            <person name="Serrano A."/>
            <person name="Henrissat B."/>
            <person name="Drula E."/>
            <person name="Hughes K.W."/>
            <person name="Mata J.L."/>
            <person name="Ishikawa N.K."/>
            <person name="Vargas-Isla R."/>
            <person name="Ushijima S."/>
            <person name="Smith C.A."/>
            <person name="Ahrendt S."/>
            <person name="Andreopoulos W."/>
            <person name="He G."/>
            <person name="Labutti K."/>
            <person name="Lipzen A."/>
            <person name="Ng V."/>
            <person name="Riley R."/>
            <person name="Sandor L."/>
            <person name="Barry K."/>
            <person name="Martinez A.T."/>
            <person name="Xiao Y."/>
            <person name="Gibbons J.G."/>
            <person name="Terashima K."/>
            <person name="Grigoriev I.V."/>
            <person name="Hibbett D.S."/>
        </authorList>
    </citation>
    <scope>NUCLEOTIDE SEQUENCE</scope>
    <source>
        <strain evidence="1">TMI1499</strain>
    </source>
</reference>
<evidence type="ECO:0000313" key="1">
    <source>
        <dbReference type="EMBL" id="KAJ3803777.1"/>
    </source>
</evidence>
<comment type="caution">
    <text evidence="1">The sequence shown here is derived from an EMBL/GenBank/DDBJ whole genome shotgun (WGS) entry which is preliminary data.</text>
</comment>
<dbReference type="Proteomes" id="UP001163835">
    <property type="component" value="Unassembled WGS sequence"/>
</dbReference>
<proteinExistence type="predicted"/>
<protein>
    <submittedName>
        <fullName evidence="1">P-loop containing nucleoside triphosphate hydrolase protein</fullName>
    </submittedName>
</protein>
<gene>
    <name evidence="1" type="ORF">F5876DRAFT_71176</name>
</gene>